<dbReference type="CDD" id="cd00038">
    <property type="entry name" value="CAP_ED"/>
    <property type="match status" value="1"/>
</dbReference>
<dbReference type="PANTHER" id="PTHR24567">
    <property type="entry name" value="CRP FAMILY TRANSCRIPTIONAL REGULATORY PROTEIN"/>
    <property type="match status" value="1"/>
</dbReference>
<accession>A0A6J4KDX3</accession>
<dbReference type="EMBL" id="CADCTV010000135">
    <property type="protein sequence ID" value="CAA9303000.1"/>
    <property type="molecule type" value="Genomic_DNA"/>
</dbReference>
<dbReference type="InterPro" id="IPR014710">
    <property type="entry name" value="RmlC-like_jellyroll"/>
</dbReference>
<evidence type="ECO:0000259" key="1">
    <source>
        <dbReference type="PROSITE" id="PS50042"/>
    </source>
</evidence>
<gene>
    <name evidence="2" type="ORF">AVDCRST_MAG89-607</name>
</gene>
<dbReference type="PROSITE" id="PS50042">
    <property type="entry name" value="CNMP_BINDING_3"/>
    <property type="match status" value="1"/>
</dbReference>
<dbReference type="Gene3D" id="2.60.120.10">
    <property type="entry name" value="Jelly Rolls"/>
    <property type="match status" value="1"/>
</dbReference>
<name>A0A6J4KDX3_9BACT</name>
<dbReference type="PANTHER" id="PTHR24567:SF26">
    <property type="entry name" value="REGULATORY PROTEIN YEIL"/>
    <property type="match status" value="1"/>
</dbReference>
<dbReference type="Pfam" id="PF00027">
    <property type="entry name" value="cNMP_binding"/>
    <property type="match status" value="1"/>
</dbReference>
<dbReference type="InterPro" id="IPR018490">
    <property type="entry name" value="cNMP-bd_dom_sf"/>
</dbReference>
<dbReference type="GO" id="GO:0005829">
    <property type="term" value="C:cytosol"/>
    <property type="evidence" value="ECO:0007669"/>
    <property type="project" value="TreeGrafter"/>
</dbReference>
<organism evidence="2">
    <name type="scientific">uncultured Gemmatimonadota bacterium</name>
    <dbReference type="NCBI Taxonomy" id="203437"/>
    <lineage>
        <taxon>Bacteria</taxon>
        <taxon>Pseudomonadati</taxon>
        <taxon>Gemmatimonadota</taxon>
        <taxon>environmental samples</taxon>
    </lineage>
</organism>
<sequence length="262" mass="28418">MILRPPLADLTPPDGAAPPPDLMPVLAQVPLFSGLADDWLRWLAHRGTEVRYVPGAVVAEQGEDPNGFHVILEGKVSFARRVGGREAHVVTLGPGTVFGELFLILDEPYATTGRCLTDVRIFHLDAAAFWELTGAVPSVLRQIVQVAAERSRLQAQAAQRLLSDASDVLHSSLDYQKTLWAVACMAVERVADFCLVDVVGPDGRLRTVAAEHANPAERARIREVAVLGADDAGGVLPYPPEQPPRLEWTSDVDDAWLESRVA</sequence>
<reference evidence="2" key="1">
    <citation type="submission" date="2020-02" db="EMBL/GenBank/DDBJ databases">
        <authorList>
            <person name="Meier V. D."/>
        </authorList>
    </citation>
    <scope>NUCLEOTIDE SEQUENCE</scope>
    <source>
        <strain evidence="2">AVDCRST_MAG89</strain>
    </source>
</reference>
<feature type="domain" description="Cyclic nucleotide-binding" evidence="1">
    <location>
        <begin position="31"/>
        <end position="150"/>
    </location>
</feature>
<proteinExistence type="predicted"/>
<dbReference type="AlphaFoldDB" id="A0A6J4KDX3"/>
<feature type="non-terminal residue" evidence="2">
    <location>
        <position position="262"/>
    </location>
</feature>
<dbReference type="GO" id="GO:0003700">
    <property type="term" value="F:DNA-binding transcription factor activity"/>
    <property type="evidence" value="ECO:0007669"/>
    <property type="project" value="TreeGrafter"/>
</dbReference>
<dbReference type="SMART" id="SM00100">
    <property type="entry name" value="cNMP"/>
    <property type="match status" value="1"/>
</dbReference>
<dbReference type="SUPFAM" id="SSF51206">
    <property type="entry name" value="cAMP-binding domain-like"/>
    <property type="match status" value="1"/>
</dbReference>
<protein>
    <recommendedName>
        <fullName evidence="1">Cyclic nucleotide-binding domain-containing protein</fullName>
    </recommendedName>
</protein>
<dbReference type="InterPro" id="IPR050397">
    <property type="entry name" value="Env_Response_Regulators"/>
</dbReference>
<dbReference type="InterPro" id="IPR000595">
    <property type="entry name" value="cNMP-bd_dom"/>
</dbReference>
<evidence type="ECO:0000313" key="2">
    <source>
        <dbReference type="EMBL" id="CAA9303000.1"/>
    </source>
</evidence>